<accession>A0A926WJJ7</accession>
<protein>
    <submittedName>
        <fullName evidence="1">Uncharacterized protein</fullName>
    </submittedName>
</protein>
<gene>
    <name evidence="1" type="ORF">H6G06_12815</name>
</gene>
<name>A0A926WJJ7_9NOST</name>
<evidence type="ECO:0000313" key="2">
    <source>
        <dbReference type="Proteomes" id="UP000662185"/>
    </source>
</evidence>
<comment type="caution">
    <text evidence="1">The sequence shown here is derived from an EMBL/GenBank/DDBJ whole genome shotgun (WGS) entry which is preliminary data.</text>
</comment>
<evidence type="ECO:0000313" key="1">
    <source>
        <dbReference type="EMBL" id="MBD2294343.1"/>
    </source>
</evidence>
<organism evidence="1 2">
    <name type="scientific">Anabaena sphaerica FACHB-251</name>
    <dbReference type="NCBI Taxonomy" id="2692883"/>
    <lineage>
        <taxon>Bacteria</taxon>
        <taxon>Bacillati</taxon>
        <taxon>Cyanobacteriota</taxon>
        <taxon>Cyanophyceae</taxon>
        <taxon>Nostocales</taxon>
        <taxon>Nostocaceae</taxon>
        <taxon>Anabaena</taxon>
    </lineage>
</organism>
<reference evidence="2" key="1">
    <citation type="journal article" date="2020" name="ISME J.">
        <title>Comparative genomics reveals insights into cyanobacterial evolution and habitat adaptation.</title>
        <authorList>
            <person name="Chen M.Y."/>
            <person name="Teng W.K."/>
            <person name="Zhao L."/>
            <person name="Hu C.X."/>
            <person name="Zhou Y.K."/>
            <person name="Han B.P."/>
            <person name="Song L.R."/>
            <person name="Shu W.S."/>
        </authorList>
    </citation>
    <scope>NUCLEOTIDE SEQUENCE [LARGE SCALE GENOMIC DNA]</scope>
    <source>
        <strain evidence="2">FACHB-251</strain>
    </source>
</reference>
<keyword evidence="2" id="KW-1185">Reference proteome</keyword>
<dbReference type="EMBL" id="JACJQU010000006">
    <property type="protein sequence ID" value="MBD2294343.1"/>
    <property type="molecule type" value="Genomic_DNA"/>
</dbReference>
<dbReference type="Proteomes" id="UP000662185">
    <property type="component" value="Unassembled WGS sequence"/>
</dbReference>
<sequence length="68" mass="7965">MKALKMKHLLAMPTNFVTGDSHDYLSIQIHQFMEDKYTCLCCSDTLLRHVCSRGVYWRCSSCYQEMPV</sequence>
<dbReference type="AlphaFoldDB" id="A0A926WJJ7"/>
<proteinExistence type="predicted"/>